<protein>
    <submittedName>
        <fullName evidence="2">Uncharacterized protein</fullName>
    </submittedName>
</protein>
<accession>A0AA48LZ83</accession>
<dbReference type="AlphaFoldDB" id="A0AA48LZ83"/>
<gene>
    <name evidence="2" type="ORF">AMST5_00524</name>
</gene>
<name>A0AA48LZ83_9ZZZZ</name>
<dbReference type="EMBL" id="OY288114">
    <property type="protein sequence ID" value="CAJ0852181.1"/>
    <property type="molecule type" value="Genomic_DNA"/>
</dbReference>
<evidence type="ECO:0000313" key="2">
    <source>
        <dbReference type="EMBL" id="CAJ0852181.1"/>
    </source>
</evidence>
<sequence length="47" mass="5009">MGSLRAEGWPGARREPHGAGANLPRSLHDRAGAVGGNADRQRLIDNF</sequence>
<organism evidence="2">
    <name type="scientific">freshwater sediment metagenome</name>
    <dbReference type="NCBI Taxonomy" id="556182"/>
    <lineage>
        <taxon>unclassified sequences</taxon>
        <taxon>metagenomes</taxon>
        <taxon>ecological metagenomes</taxon>
    </lineage>
</organism>
<reference evidence="2" key="1">
    <citation type="submission" date="2023-07" db="EMBL/GenBank/DDBJ databases">
        <authorList>
            <person name="Pelsma A.J. K."/>
        </authorList>
    </citation>
    <scope>NUCLEOTIDE SEQUENCE</scope>
</reference>
<proteinExistence type="predicted"/>
<feature type="region of interest" description="Disordered" evidence="1">
    <location>
        <begin position="1"/>
        <end position="47"/>
    </location>
</feature>
<evidence type="ECO:0000256" key="1">
    <source>
        <dbReference type="SAM" id="MobiDB-lite"/>
    </source>
</evidence>